<organism evidence="2 3">
    <name type="scientific">Lepraria neglecta</name>
    <dbReference type="NCBI Taxonomy" id="209136"/>
    <lineage>
        <taxon>Eukaryota</taxon>
        <taxon>Fungi</taxon>
        <taxon>Dikarya</taxon>
        <taxon>Ascomycota</taxon>
        <taxon>Pezizomycotina</taxon>
        <taxon>Lecanoromycetes</taxon>
        <taxon>OSLEUM clade</taxon>
        <taxon>Lecanoromycetidae</taxon>
        <taxon>Lecanorales</taxon>
        <taxon>Lecanorineae</taxon>
        <taxon>Stereocaulaceae</taxon>
        <taxon>Lepraria</taxon>
    </lineage>
</organism>
<evidence type="ECO:0000313" key="2">
    <source>
        <dbReference type="EMBL" id="KAK3174953.1"/>
    </source>
</evidence>
<accession>A0AAD9ZC28</accession>
<sequence>MVTPWYYPLDEDLRMAGSIGDVLTIARMTELSRYLAHGVAGGLEKISIAPKGTEKTADSLGYTGDCLVACGKERVVTPMFEMIAMKPAA</sequence>
<dbReference type="GO" id="GO:0006694">
    <property type="term" value="P:steroid biosynthetic process"/>
    <property type="evidence" value="ECO:0007669"/>
    <property type="project" value="InterPro"/>
</dbReference>
<dbReference type="InterPro" id="IPR013705">
    <property type="entry name" value="Sterol_MeTrfase_C"/>
</dbReference>
<dbReference type="Proteomes" id="UP001276659">
    <property type="component" value="Unassembled WGS sequence"/>
</dbReference>
<protein>
    <recommendedName>
        <fullName evidence="1">Sterol methyltransferase C-terminal domain-containing protein</fullName>
    </recommendedName>
</protein>
<reference evidence="2" key="1">
    <citation type="submission" date="2022-11" db="EMBL/GenBank/DDBJ databases">
        <title>Chromosomal genome sequence assembly and mating type (MAT) locus characterization of the leprose asexual lichenized fungus Lepraria neglecta (Nyl.) Erichsen.</title>
        <authorList>
            <person name="Allen J.L."/>
            <person name="Pfeffer B."/>
        </authorList>
    </citation>
    <scope>NUCLEOTIDE SEQUENCE</scope>
    <source>
        <strain evidence="2">Allen 5258</strain>
    </source>
</reference>
<dbReference type="GO" id="GO:0008168">
    <property type="term" value="F:methyltransferase activity"/>
    <property type="evidence" value="ECO:0007669"/>
    <property type="project" value="InterPro"/>
</dbReference>
<evidence type="ECO:0000313" key="3">
    <source>
        <dbReference type="Proteomes" id="UP001276659"/>
    </source>
</evidence>
<name>A0AAD9ZC28_9LECA</name>
<dbReference type="AlphaFoldDB" id="A0AAD9ZC28"/>
<dbReference type="Pfam" id="PF08498">
    <property type="entry name" value="Sterol_MT_C"/>
    <property type="match status" value="1"/>
</dbReference>
<keyword evidence="3" id="KW-1185">Reference proteome</keyword>
<evidence type="ECO:0000259" key="1">
    <source>
        <dbReference type="Pfam" id="PF08498"/>
    </source>
</evidence>
<feature type="domain" description="Sterol methyltransferase C-terminal" evidence="1">
    <location>
        <begin position="23"/>
        <end position="87"/>
    </location>
</feature>
<comment type="caution">
    <text evidence="2">The sequence shown here is derived from an EMBL/GenBank/DDBJ whole genome shotgun (WGS) entry which is preliminary data.</text>
</comment>
<gene>
    <name evidence="2" type="ORF">OEA41_002199</name>
</gene>
<dbReference type="EMBL" id="JASNWA010000006">
    <property type="protein sequence ID" value="KAK3174953.1"/>
    <property type="molecule type" value="Genomic_DNA"/>
</dbReference>
<proteinExistence type="predicted"/>